<dbReference type="GO" id="GO:0005886">
    <property type="term" value="C:plasma membrane"/>
    <property type="evidence" value="ECO:0007669"/>
    <property type="project" value="UniProtKB-SubCell"/>
</dbReference>
<dbReference type="OrthoDB" id="9797472at2"/>
<dbReference type="PANTHER" id="PTHR43386:SF1">
    <property type="entry name" value="D,D-DIPEPTIDE TRANSPORT SYSTEM PERMEASE PROTEIN DDPC-RELATED"/>
    <property type="match status" value="1"/>
</dbReference>
<evidence type="ECO:0000256" key="1">
    <source>
        <dbReference type="ARBA" id="ARBA00004651"/>
    </source>
</evidence>
<gene>
    <name evidence="9" type="ORF">D0466_05025</name>
</gene>
<dbReference type="AlphaFoldDB" id="A0A372LI18"/>
<dbReference type="RefSeq" id="WP_117321441.1">
    <property type="nucleotide sequence ID" value="NZ_QVTD01000003.1"/>
</dbReference>
<dbReference type="InterPro" id="IPR025966">
    <property type="entry name" value="OppC_N"/>
</dbReference>
<feature type="transmembrane region" description="Helical" evidence="7">
    <location>
        <begin position="142"/>
        <end position="162"/>
    </location>
</feature>
<dbReference type="PROSITE" id="PS50928">
    <property type="entry name" value="ABC_TM1"/>
    <property type="match status" value="1"/>
</dbReference>
<organism evidence="9 10">
    <name type="scientific">Peribacillus glennii</name>
    <dbReference type="NCBI Taxonomy" id="2303991"/>
    <lineage>
        <taxon>Bacteria</taxon>
        <taxon>Bacillati</taxon>
        <taxon>Bacillota</taxon>
        <taxon>Bacilli</taxon>
        <taxon>Bacillales</taxon>
        <taxon>Bacillaceae</taxon>
        <taxon>Peribacillus</taxon>
    </lineage>
</organism>
<dbReference type="SUPFAM" id="SSF161098">
    <property type="entry name" value="MetI-like"/>
    <property type="match status" value="1"/>
</dbReference>
<name>A0A372LI18_9BACI</name>
<protein>
    <submittedName>
        <fullName evidence="9">ABC transporter permease</fullName>
    </submittedName>
</protein>
<evidence type="ECO:0000256" key="4">
    <source>
        <dbReference type="ARBA" id="ARBA00022692"/>
    </source>
</evidence>
<accession>A0A372LI18</accession>
<comment type="subcellular location">
    <subcellularLocation>
        <location evidence="1 7">Cell membrane</location>
        <topology evidence="1 7">Multi-pass membrane protein</topology>
    </subcellularLocation>
</comment>
<keyword evidence="4 7" id="KW-0812">Transmembrane</keyword>
<evidence type="ECO:0000313" key="9">
    <source>
        <dbReference type="EMBL" id="RFU65266.1"/>
    </source>
</evidence>
<evidence type="ECO:0000313" key="10">
    <source>
        <dbReference type="Proteomes" id="UP000262939"/>
    </source>
</evidence>
<keyword evidence="10" id="KW-1185">Reference proteome</keyword>
<dbReference type="InterPro" id="IPR000515">
    <property type="entry name" value="MetI-like"/>
</dbReference>
<dbReference type="InterPro" id="IPR035906">
    <property type="entry name" value="MetI-like_sf"/>
</dbReference>
<keyword evidence="6 7" id="KW-0472">Membrane</keyword>
<reference evidence="9 10" key="1">
    <citation type="submission" date="2018-08" db="EMBL/GenBank/DDBJ databases">
        <title>Bacillus chawlae sp. nov., Bacillus glennii sp. nov., and Bacillus saganii sp. nov. Isolated from the Vehicle Assembly Building at Kennedy Space Center where the Viking Spacecraft were Assembled.</title>
        <authorList>
            <person name="Seuylemezian A."/>
            <person name="Vaishampayan P."/>
        </authorList>
    </citation>
    <scope>NUCLEOTIDE SEQUENCE [LARGE SCALE GENOMIC DNA]</scope>
    <source>
        <strain evidence="9 10">V44-8</strain>
    </source>
</reference>
<evidence type="ECO:0000256" key="6">
    <source>
        <dbReference type="ARBA" id="ARBA00023136"/>
    </source>
</evidence>
<proteinExistence type="inferred from homology"/>
<feature type="transmembrane region" description="Helical" evidence="7">
    <location>
        <begin position="270"/>
        <end position="292"/>
    </location>
</feature>
<feature type="transmembrane region" description="Helical" evidence="7">
    <location>
        <begin position="224"/>
        <end position="250"/>
    </location>
</feature>
<dbReference type="PANTHER" id="PTHR43386">
    <property type="entry name" value="OLIGOPEPTIDE TRANSPORT SYSTEM PERMEASE PROTEIN APPC"/>
    <property type="match status" value="1"/>
</dbReference>
<dbReference type="Proteomes" id="UP000262939">
    <property type="component" value="Unassembled WGS sequence"/>
</dbReference>
<keyword evidence="5 7" id="KW-1133">Transmembrane helix</keyword>
<dbReference type="Pfam" id="PF00528">
    <property type="entry name" value="BPD_transp_1"/>
    <property type="match status" value="1"/>
</dbReference>
<dbReference type="InterPro" id="IPR050366">
    <property type="entry name" value="BP-dependent_transpt_permease"/>
</dbReference>
<sequence>MNPAPQINPGLPNTSIKQLSTKRIRLRKSLDETKRFIKTQKIGVISLSIIMLFILLAAFAPLIAPYDPIEQDRSAFMLAPTAAHIMGTDDLGRDIFSRIIFGARVSLLVGIATVAISMICGTILGVISGYFGKVIDMAIQRVMDAIMAIPPLILALFIAALLGPAIKNVIIALTIVNIPHFARITRGEMLRIKEMNYVEASRSAGSGALRIIAKHGIPNMMAPIIVIASLTFGQSIIAEASLSFLGIGTPPPNPSWGLMLSGASSYMENAPWMVLFPGLVLSIAVLAFNLLGDALRDFLDPKLN</sequence>
<evidence type="ECO:0000259" key="8">
    <source>
        <dbReference type="PROSITE" id="PS50928"/>
    </source>
</evidence>
<comment type="similarity">
    <text evidence="7">Belongs to the binding-protein-dependent transport system permease family.</text>
</comment>
<feature type="transmembrane region" description="Helical" evidence="7">
    <location>
        <begin position="107"/>
        <end position="130"/>
    </location>
</feature>
<evidence type="ECO:0000256" key="2">
    <source>
        <dbReference type="ARBA" id="ARBA00022448"/>
    </source>
</evidence>
<keyword evidence="2 7" id="KW-0813">Transport</keyword>
<keyword evidence="3" id="KW-1003">Cell membrane</keyword>
<evidence type="ECO:0000256" key="7">
    <source>
        <dbReference type="RuleBase" id="RU363032"/>
    </source>
</evidence>
<evidence type="ECO:0000256" key="5">
    <source>
        <dbReference type="ARBA" id="ARBA00022989"/>
    </source>
</evidence>
<feature type="transmembrane region" description="Helical" evidence="7">
    <location>
        <begin position="42"/>
        <end position="64"/>
    </location>
</feature>
<dbReference type="CDD" id="cd06261">
    <property type="entry name" value="TM_PBP2"/>
    <property type="match status" value="1"/>
</dbReference>
<dbReference type="Gene3D" id="1.10.3720.10">
    <property type="entry name" value="MetI-like"/>
    <property type="match status" value="1"/>
</dbReference>
<comment type="caution">
    <text evidence="9">The sequence shown here is derived from an EMBL/GenBank/DDBJ whole genome shotgun (WGS) entry which is preliminary data.</text>
</comment>
<evidence type="ECO:0000256" key="3">
    <source>
        <dbReference type="ARBA" id="ARBA00022475"/>
    </source>
</evidence>
<dbReference type="EMBL" id="QVTD01000003">
    <property type="protein sequence ID" value="RFU65266.1"/>
    <property type="molecule type" value="Genomic_DNA"/>
</dbReference>
<dbReference type="GO" id="GO:0055085">
    <property type="term" value="P:transmembrane transport"/>
    <property type="evidence" value="ECO:0007669"/>
    <property type="project" value="InterPro"/>
</dbReference>
<feature type="domain" description="ABC transmembrane type-1" evidence="8">
    <location>
        <begin position="103"/>
        <end position="292"/>
    </location>
</feature>
<dbReference type="Pfam" id="PF12911">
    <property type="entry name" value="OppC_N"/>
    <property type="match status" value="1"/>
</dbReference>